<evidence type="ECO:0000313" key="6">
    <source>
        <dbReference type="EMBL" id="QSX07546.1"/>
    </source>
</evidence>
<keyword evidence="7" id="KW-1185">Reference proteome</keyword>
<reference evidence="6" key="1">
    <citation type="submission" date="2021-03" db="EMBL/GenBank/DDBJ databases">
        <title>Alkalibacter marinus sp. nov., isolated from tidal flat sediment.</title>
        <authorList>
            <person name="Namirimu T."/>
            <person name="Yang J.-A."/>
            <person name="Yang S.-H."/>
            <person name="Kim Y.-J."/>
            <person name="Kwon K.K."/>
        </authorList>
    </citation>
    <scope>NUCLEOTIDE SEQUENCE</scope>
    <source>
        <strain evidence="6">ES005</strain>
    </source>
</reference>
<evidence type="ECO:0000313" key="7">
    <source>
        <dbReference type="Proteomes" id="UP000663499"/>
    </source>
</evidence>
<name>A0A974XKB7_9FIRM</name>
<organism evidence="6 7">
    <name type="scientific">Alkalibacter rhizosphaerae</name>
    <dbReference type="NCBI Taxonomy" id="2815577"/>
    <lineage>
        <taxon>Bacteria</taxon>
        <taxon>Bacillati</taxon>
        <taxon>Bacillota</taxon>
        <taxon>Clostridia</taxon>
        <taxon>Eubacteriales</taxon>
        <taxon>Eubacteriaceae</taxon>
        <taxon>Alkalibacter</taxon>
    </lineage>
</organism>
<dbReference type="AlphaFoldDB" id="A0A974XKB7"/>
<proteinExistence type="predicted"/>
<keyword evidence="3 5" id="KW-1133">Transmembrane helix</keyword>
<dbReference type="GO" id="GO:0016020">
    <property type="term" value="C:membrane"/>
    <property type="evidence" value="ECO:0007669"/>
    <property type="project" value="UniProtKB-SubCell"/>
</dbReference>
<keyword evidence="4 5" id="KW-0472">Membrane</keyword>
<gene>
    <name evidence="6" type="ORF">J0B03_06800</name>
</gene>
<dbReference type="Pfam" id="PF05128">
    <property type="entry name" value="DUF697"/>
    <property type="match status" value="1"/>
</dbReference>
<sequence length="303" mass="34369">MKKSWSILLSLLFVFFLLRLVNDMLEMGERLGRIHPWVEIGFYVFLVFLILWAIAIPVRWMLKAPVRDFGALFKEEEPDAKTLKEIQQALMKNAEEEEKKDLLEAVPSRQGLVDALQLREKEVDDTIVQTSILTFLTTAISPNGVVDIIAVVYYNFRMIGKLVDRFGVRPSFFNILRILRNVFLTAFVVNQLEELEINEYMEEMMESFGDVATGKLLAKTMDSVIQGVLAAFVTLKIGYAAKAVLVDPAQTKEYGFRRSIRRAARKSLVLEVLPKSAGSVPRGFGRMIMMLAGKLKKSQPDLG</sequence>
<evidence type="ECO:0000256" key="1">
    <source>
        <dbReference type="ARBA" id="ARBA00004141"/>
    </source>
</evidence>
<dbReference type="InterPro" id="IPR021147">
    <property type="entry name" value="DUF697"/>
</dbReference>
<dbReference type="EMBL" id="CP071444">
    <property type="protein sequence ID" value="QSX07546.1"/>
    <property type="molecule type" value="Genomic_DNA"/>
</dbReference>
<evidence type="ECO:0000256" key="4">
    <source>
        <dbReference type="ARBA" id="ARBA00023136"/>
    </source>
</evidence>
<dbReference type="Proteomes" id="UP000663499">
    <property type="component" value="Chromosome"/>
</dbReference>
<protein>
    <submittedName>
        <fullName evidence="6">DUF697 domain-containing protein</fullName>
    </submittedName>
</protein>
<comment type="subcellular location">
    <subcellularLocation>
        <location evidence="1">Membrane</location>
        <topology evidence="1">Multi-pass membrane protein</topology>
    </subcellularLocation>
</comment>
<keyword evidence="2 5" id="KW-0812">Transmembrane</keyword>
<evidence type="ECO:0000256" key="2">
    <source>
        <dbReference type="ARBA" id="ARBA00022692"/>
    </source>
</evidence>
<evidence type="ECO:0000256" key="3">
    <source>
        <dbReference type="ARBA" id="ARBA00022989"/>
    </source>
</evidence>
<dbReference type="KEGG" id="alka:J0B03_06800"/>
<accession>A0A974XKB7</accession>
<evidence type="ECO:0000256" key="5">
    <source>
        <dbReference type="SAM" id="Phobius"/>
    </source>
</evidence>
<dbReference type="RefSeq" id="WP_207298888.1">
    <property type="nucleotide sequence ID" value="NZ_CP071444.1"/>
</dbReference>
<feature type="transmembrane region" description="Helical" evidence="5">
    <location>
        <begin position="42"/>
        <end position="62"/>
    </location>
</feature>